<feature type="region of interest" description="Disordered" evidence="1">
    <location>
        <begin position="243"/>
        <end position="301"/>
    </location>
</feature>
<feature type="region of interest" description="Disordered" evidence="1">
    <location>
        <begin position="143"/>
        <end position="230"/>
    </location>
</feature>
<reference evidence="3" key="1">
    <citation type="submission" date="2022-10" db="EMBL/GenBank/DDBJ databases">
        <title>Genome assembly of Pristionchus species.</title>
        <authorList>
            <person name="Yoshida K."/>
            <person name="Sommer R.J."/>
        </authorList>
    </citation>
    <scope>NUCLEOTIDE SEQUENCE [LARGE SCALE GENOMIC DNA]</scope>
    <source>
        <strain evidence="3">RS5460</strain>
    </source>
</reference>
<proteinExistence type="predicted"/>
<gene>
    <name evidence="2" type="ORF">PMAYCL1PPCAC_11839</name>
</gene>
<feature type="compositionally biased region" description="Polar residues" evidence="1">
    <location>
        <begin position="208"/>
        <end position="221"/>
    </location>
</feature>
<evidence type="ECO:0000313" key="3">
    <source>
        <dbReference type="Proteomes" id="UP001328107"/>
    </source>
</evidence>
<keyword evidence="3" id="KW-1185">Reference proteome</keyword>
<sequence>MDDDETWLTGSISSTTTSSSSSKGTQSDLDSWLNTTASAIDFSTRSALSRKLKGYSDKKARRRQLRTASTVSLESVSEESPRKGSVEEEDLDTKTLRPLAQSSPLDQTVDRSLYGQRSLDECDGAFPDDDEEYKQLEEAALGMSMEERVETTQEDDEEFLSAASEFEDEELEAAHHNGRSRELESLDEEPMRATRQQMLGSRLGVAPRSSSVSPRLSATVTPTPPKGVAARVERVSAEIYSTPVGTTATLPRRPTPENKKGGGMSVSLHIPSGHLPPRRIPPGRVENGKGGGGGVKDGEKKVNLHEDLAKIQDLAREQEEALRREVMGSLSANDVSNGENDSRLITNSKSVEFVGKKEFHSRLPTPSRRVMPVRGKATTGPLRAAPNSVMPLTSSGRGSPSLSQSRPASGQNGHEEDDCF</sequence>
<comment type="caution">
    <text evidence="2">The sequence shown here is derived from an EMBL/GenBank/DDBJ whole genome shotgun (WGS) entry which is preliminary data.</text>
</comment>
<feature type="compositionally biased region" description="Basic residues" evidence="1">
    <location>
        <begin position="53"/>
        <end position="65"/>
    </location>
</feature>
<evidence type="ECO:0000256" key="1">
    <source>
        <dbReference type="SAM" id="MobiDB-lite"/>
    </source>
</evidence>
<feature type="compositionally biased region" description="Acidic residues" evidence="1">
    <location>
        <begin position="152"/>
        <end position="171"/>
    </location>
</feature>
<dbReference type="Proteomes" id="UP001328107">
    <property type="component" value="Unassembled WGS sequence"/>
</dbReference>
<feature type="region of interest" description="Disordered" evidence="1">
    <location>
        <begin position="357"/>
        <end position="420"/>
    </location>
</feature>
<dbReference type="AlphaFoldDB" id="A0AAN5CFS9"/>
<organism evidence="2 3">
    <name type="scientific">Pristionchus mayeri</name>
    <dbReference type="NCBI Taxonomy" id="1317129"/>
    <lineage>
        <taxon>Eukaryota</taxon>
        <taxon>Metazoa</taxon>
        <taxon>Ecdysozoa</taxon>
        <taxon>Nematoda</taxon>
        <taxon>Chromadorea</taxon>
        <taxon>Rhabditida</taxon>
        <taxon>Rhabditina</taxon>
        <taxon>Diplogasteromorpha</taxon>
        <taxon>Diplogasteroidea</taxon>
        <taxon>Neodiplogasteridae</taxon>
        <taxon>Pristionchus</taxon>
    </lineage>
</organism>
<dbReference type="EMBL" id="BTRK01000003">
    <property type="protein sequence ID" value="GMR41644.1"/>
    <property type="molecule type" value="Genomic_DNA"/>
</dbReference>
<feature type="compositionally biased region" description="Basic and acidic residues" evidence="1">
    <location>
        <begin position="172"/>
        <end position="192"/>
    </location>
</feature>
<feature type="region of interest" description="Disordered" evidence="1">
    <location>
        <begin position="53"/>
        <end position="129"/>
    </location>
</feature>
<name>A0AAN5CFS9_9BILA</name>
<accession>A0AAN5CFS9</accession>
<protein>
    <submittedName>
        <fullName evidence="2">Uncharacterized protein</fullName>
    </submittedName>
</protein>
<evidence type="ECO:0000313" key="2">
    <source>
        <dbReference type="EMBL" id="GMR41644.1"/>
    </source>
</evidence>
<feature type="region of interest" description="Disordered" evidence="1">
    <location>
        <begin position="1"/>
        <end position="29"/>
    </location>
</feature>
<feature type="compositionally biased region" description="Low complexity" evidence="1">
    <location>
        <begin position="394"/>
        <end position="407"/>
    </location>
</feature>
<feature type="compositionally biased region" description="Low complexity" evidence="1">
    <location>
        <begin position="7"/>
        <end position="29"/>
    </location>
</feature>